<name>A0AAV6QRK6_SOLSE</name>
<accession>A0AAV6QRK6</accession>
<feature type="transmembrane region" description="Helical" evidence="1">
    <location>
        <begin position="15"/>
        <end position="38"/>
    </location>
</feature>
<sequence>MGGGLFNWALGEHELIDVLTMSALSLSLELFMSAVGFIKTESRGQTDLSEATAVVLPLLAARSLGSSLAFPATEEAEERRDAGVELLQRRSTLESTPENVKPRGFFYSWSSSVCQRIVRGVRRYFH</sequence>
<keyword evidence="1" id="KW-0472">Membrane</keyword>
<comment type="caution">
    <text evidence="2">The sequence shown here is derived from an EMBL/GenBank/DDBJ whole genome shotgun (WGS) entry which is preliminary data.</text>
</comment>
<evidence type="ECO:0000313" key="2">
    <source>
        <dbReference type="EMBL" id="KAG7495726.1"/>
    </source>
</evidence>
<keyword evidence="3" id="KW-1185">Reference proteome</keyword>
<dbReference type="EMBL" id="JAGKHQ010000015">
    <property type="protein sequence ID" value="KAG7495726.1"/>
    <property type="molecule type" value="Genomic_DNA"/>
</dbReference>
<evidence type="ECO:0000313" key="3">
    <source>
        <dbReference type="Proteomes" id="UP000693946"/>
    </source>
</evidence>
<reference evidence="2 3" key="1">
    <citation type="journal article" date="2021" name="Sci. Rep.">
        <title>Chromosome anchoring in Senegalese sole (Solea senegalensis) reveals sex-associated markers and genome rearrangements in flatfish.</title>
        <authorList>
            <person name="Guerrero-Cozar I."/>
            <person name="Gomez-Garrido J."/>
            <person name="Berbel C."/>
            <person name="Martinez-Blanch J.F."/>
            <person name="Alioto T."/>
            <person name="Claros M.G."/>
            <person name="Gagnaire P.A."/>
            <person name="Manchado M."/>
        </authorList>
    </citation>
    <scope>NUCLEOTIDE SEQUENCE [LARGE SCALE GENOMIC DNA]</scope>
    <source>
        <strain evidence="2">Sse05_10M</strain>
    </source>
</reference>
<gene>
    <name evidence="2" type="ORF">JOB18_004319</name>
</gene>
<evidence type="ECO:0000256" key="1">
    <source>
        <dbReference type="SAM" id="Phobius"/>
    </source>
</evidence>
<proteinExistence type="predicted"/>
<organism evidence="2 3">
    <name type="scientific">Solea senegalensis</name>
    <name type="common">Senegalese sole</name>
    <dbReference type="NCBI Taxonomy" id="28829"/>
    <lineage>
        <taxon>Eukaryota</taxon>
        <taxon>Metazoa</taxon>
        <taxon>Chordata</taxon>
        <taxon>Craniata</taxon>
        <taxon>Vertebrata</taxon>
        <taxon>Euteleostomi</taxon>
        <taxon>Actinopterygii</taxon>
        <taxon>Neopterygii</taxon>
        <taxon>Teleostei</taxon>
        <taxon>Neoteleostei</taxon>
        <taxon>Acanthomorphata</taxon>
        <taxon>Carangaria</taxon>
        <taxon>Pleuronectiformes</taxon>
        <taxon>Pleuronectoidei</taxon>
        <taxon>Soleidae</taxon>
        <taxon>Solea</taxon>
    </lineage>
</organism>
<dbReference type="AlphaFoldDB" id="A0AAV6QRK6"/>
<dbReference type="Proteomes" id="UP000693946">
    <property type="component" value="Linkage Group LG3"/>
</dbReference>
<protein>
    <submittedName>
        <fullName evidence="2">Uncharacterized protein</fullName>
    </submittedName>
</protein>
<keyword evidence="1" id="KW-1133">Transmembrane helix</keyword>
<keyword evidence="1" id="KW-0812">Transmembrane</keyword>